<evidence type="ECO:0000313" key="3">
    <source>
        <dbReference type="Proteomes" id="UP000050761"/>
    </source>
</evidence>
<dbReference type="AlphaFoldDB" id="A0A183GLE0"/>
<reference evidence="2 3" key="1">
    <citation type="submission" date="2018-11" db="EMBL/GenBank/DDBJ databases">
        <authorList>
            <consortium name="Pathogen Informatics"/>
        </authorList>
    </citation>
    <scope>NUCLEOTIDE SEQUENCE [LARGE SCALE GENOMIC DNA]</scope>
</reference>
<gene>
    <name evidence="2" type="ORF">HPBE_LOCUS23509</name>
</gene>
<organism evidence="3 4">
    <name type="scientific">Heligmosomoides polygyrus</name>
    <name type="common">Parasitic roundworm</name>
    <dbReference type="NCBI Taxonomy" id="6339"/>
    <lineage>
        <taxon>Eukaryota</taxon>
        <taxon>Metazoa</taxon>
        <taxon>Ecdysozoa</taxon>
        <taxon>Nematoda</taxon>
        <taxon>Chromadorea</taxon>
        <taxon>Rhabditida</taxon>
        <taxon>Rhabditina</taxon>
        <taxon>Rhabditomorpha</taxon>
        <taxon>Strongyloidea</taxon>
        <taxon>Heligmosomidae</taxon>
        <taxon>Heligmosomoides</taxon>
    </lineage>
</organism>
<evidence type="ECO:0000313" key="4">
    <source>
        <dbReference type="WBParaSite" id="HPBE_0002351001-mRNA-1"/>
    </source>
</evidence>
<accession>A0A3P8GXK7</accession>
<evidence type="ECO:0000313" key="2">
    <source>
        <dbReference type="EMBL" id="VDP39279.1"/>
    </source>
</evidence>
<sequence>MAFTLQAKLQQVDVDREKELFDHGKVLAEMQVRYAKEHQTLEAATKETSALTKQITQKDELINQLKSREAQLGCQVAALNIEVKELTEKAYHVPSIQILKDEMANLKVDHARELVDAVVKTKHRTQQEEQDRASSKIAELEEKMMNLLQAVAKTCEISVFQTVSEMEAEMQKQRNRTIDVVAEKERELEAAKHLTLGLLLAFLAAFLRDVATSLIDTNGCVCGKA</sequence>
<name>A0A183GLE0_HELPZ</name>
<dbReference type="EMBL" id="UZAH01035145">
    <property type="protein sequence ID" value="VDP39279.1"/>
    <property type="molecule type" value="Genomic_DNA"/>
</dbReference>
<dbReference type="WBParaSite" id="HPBE_0002351001-mRNA-1">
    <property type="protein sequence ID" value="HPBE_0002351001-mRNA-1"/>
    <property type="gene ID" value="HPBE_0002351001"/>
</dbReference>
<protein>
    <submittedName>
        <fullName evidence="4">Dynein regulatory complex subunit 4</fullName>
    </submittedName>
</protein>
<keyword evidence="1" id="KW-0175">Coiled coil</keyword>
<accession>A0A183GLE0</accession>
<proteinExistence type="predicted"/>
<dbReference type="OrthoDB" id="9898580at2759"/>
<keyword evidence="3" id="KW-1185">Reference proteome</keyword>
<evidence type="ECO:0000256" key="1">
    <source>
        <dbReference type="SAM" id="Coils"/>
    </source>
</evidence>
<feature type="coiled-coil region" evidence="1">
    <location>
        <begin position="123"/>
        <end position="157"/>
    </location>
</feature>
<dbReference type="Proteomes" id="UP000050761">
    <property type="component" value="Unassembled WGS sequence"/>
</dbReference>
<reference evidence="4" key="2">
    <citation type="submission" date="2019-09" db="UniProtKB">
        <authorList>
            <consortium name="WormBaseParasite"/>
        </authorList>
    </citation>
    <scope>IDENTIFICATION</scope>
</reference>